<gene>
    <name evidence="2" type="ORF">B9G98_03371</name>
</gene>
<protein>
    <submittedName>
        <fullName evidence="2">Uncharacterized protein</fullName>
    </submittedName>
</protein>
<feature type="region of interest" description="Disordered" evidence="1">
    <location>
        <begin position="24"/>
        <end position="57"/>
    </location>
</feature>
<sequence>MVKRVIRKRPKAVKRELIQDAMVPSPKRLKPSSESCKAPVALPTPDDEVATEGFGNSADDSKFIAELEMDDKEIVQDPLPMPEDPLDKVARVLAAGWPNGNDDEASFGNDIDIEDDLGTLTDDDEVLIDSPSHAAAKRWPLDESPEALTFSVLNASSSSSSSCQNTPAFRSDNGSSEFAPSASDEQAPGLEIDDFIDYDSCSSDDNESGVASPSSEDSTSTRRAPVFNTSLPLYFYRERPEEEIPWLSEVDFKATDVLAAWSSVAPGIDPCAKASYIRNVVFAAASLNPTSMASGRARQTMAPPISLTVDF</sequence>
<dbReference type="RefSeq" id="XP_024665696.1">
    <property type="nucleotide sequence ID" value="XM_024809928.1"/>
</dbReference>
<dbReference type="AlphaFoldDB" id="A0A2T0FL86"/>
<evidence type="ECO:0000313" key="3">
    <source>
        <dbReference type="Proteomes" id="UP000238350"/>
    </source>
</evidence>
<dbReference type="GeneID" id="36517119"/>
<feature type="compositionally biased region" description="Acidic residues" evidence="1">
    <location>
        <begin position="191"/>
        <end position="207"/>
    </location>
</feature>
<feature type="compositionally biased region" description="Polar residues" evidence="1">
    <location>
        <begin position="163"/>
        <end position="178"/>
    </location>
</feature>
<evidence type="ECO:0000256" key="1">
    <source>
        <dbReference type="SAM" id="MobiDB-lite"/>
    </source>
</evidence>
<organism evidence="2 3">
    <name type="scientific">Wickerhamiella sorbophila</name>
    <dbReference type="NCBI Taxonomy" id="45607"/>
    <lineage>
        <taxon>Eukaryota</taxon>
        <taxon>Fungi</taxon>
        <taxon>Dikarya</taxon>
        <taxon>Ascomycota</taxon>
        <taxon>Saccharomycotina</taxon>
        <taxon>Dipodascomycetes</taxon>
        <taxon>Dipodascales</taxon>
        <taxon>Trichomonascaceae</taxon>
        <taxon>Wickerhamiella</taxon>
    </lineage>
</organism>
<keyword evidence="3" id="KW-1185">Reference proteome</keyword>
<evidence type="ECO:0000313" key="2">
    <source>
        <dbReference type="EMBL" id="PRT55751.1"/>
    </source>
</evidence>
<feature type="region of interest" description="Disordered" evidence="1">
    <location>
        <begin position="153"/>
        <end position="223"/>
    </location>
</feature>
<name>A0A2T0FL86_9ASCO</name>
<comment type="caution">
    <text evidence="2">The sequence shown here is derived from an EMBL/GenBank/DDBJ whole genome shotgun (WGS) entry which is preliminary data.</text>
</comment>
<dbReference type="Proteomes" id="UP000238350">
    <property type="component" value="Unassembled WGS sequence"/>
</dbReference>
<reference evidence="2 3" key="1">
    <citation type="submission" date="2017-04" db="EMBL/GenBank/DDBJ databases">
        <title>Genome sequencing of [Candida] sorbophila.</title>
        <authorList>
            <person name="Ahn J.O."/>
        </authorList>
    </citation>
    <scope>NUCLEOTIDE SEQUENCE [LARGE SCALE GENOMIC DNA]</scope>
    <source>
        <strain evidence="2 3">DS02</strain>
    </source>
</reference>
<accession>A0A2T0FL86</accession>
<feature type="compositionally biased region" description="Polar residues" evidence="1">
    <location>
        <begin position="209"/>
        <end position="223"/>
    </location>
</feature>
<dbReference type="EMBL" id="NDIQ01000022">
    <property type="protein sequence ID" value="PRT55751.1"/>
    <property type="molecule type" value="Genomic_DNA"/>
</dbReference>
<proteinExistence type="predicted"/>